<dbReference type="Pfam" id="PF14221">
    <property type="entry name" value="DUF4330"/>
    <property type="match status" value="1"/>
</dbReference>
<dbReference type="Proteomes" id="UP000294567">
    <property type="component" value="Unassembled WGS sequence"/>
</dbReference>
<dbReference type="RefSeq" id="WP_132025428.1">
    <property type="nucleotide sequence ID" value="NZ_CP068564.1"/>
</dbReference>
<dbReference type="AlphaFoldDB" id="A0A4R3L2V8"/>
<keyword evidence="1" id="KW-0812">Transmembrane</keyword>
<evidence type="ECO:0000313" key="2">
    <source>
        <dbReference type="EMBL" id="TCS91647.1"/>
    </source>
</evidence>
<sequence length="161" mass="17560">MKIVDEKGKLFGIINIIDLIVLLIFVLLIGGGVKRMKKNPAAIAETKKAIITIEVADIRTPTVEGIVIGDPLYHYDKGEKIGEIVDKKVEPYKEPAENADGKWVLSEVPGKYVVLMTVEADVKENPDVVIAGGEQIRIGTQFKLKNKNVAVLGTILGVEVQ</sequence>
<dbReference type="OrthoDB" id="1723529at2"/>
<keyword evidence="1" id="KW-1133">Transmembrane helix</keyword>
<evidence type="ECO:0000256" key="1">
    <source>
        <dbReference type="SAM" id="Phobius"/>
    </source>
</evidence>
<keyword evidence="1" id="KW-0472">Membrane</keyword>
<comment type="caution">
    <text evidence="2">The sequence shown here is derived from an EMBL/GenBank/DDBJ whole genome shotgun (WGS) entry which is preliminary data.</text>
</comment>
<accession>A0A4R3L2V8</accession>
<evidence type="ECO:0000313" key="3">
    <source>
        <dbReference type="Proteomes" id="UP000294567"/>
    </source>
</evidence>
<dbReference type="InterPro" id="IPR025480">
    <property type="entry name" value="DUF4330"/>
</dbReference>
<gene>
    <name evidence="2" type="ORF">EDD65_101150</name>
</gene>
<keyword evidence="3" id="KW-1185">Reference proteome</keyword>
<proteinExistence type="predicted"/>
<feature type="transmembrane region" description="Helical" evidence="1">
    <location>
        <begin position="12"/>
        <end position="33"/>
    </location>
</feature>
<name>A0A4R3L2V8_9FIRM</name>
<reference evidence="2 3" key="1">
    <citation type="submission" date="2019-03" db="EMBL/GenBank/DDBJ databases">
        <title>Genomic Encyclopedia of Type Strains, Phase IV (KMG-IV): sequencing the most valuable type-strain genomes for metagenomic binning, comparative biology and taxonomic classification.</title>
        <authorList>
            <person name="Goeker M."/>
        </authorList>
    </citation>
    <scope>NUCLEOTIDE SEQUENCE [LARGE SCALE GENOMIC DNA]</scope>
    <source>
        <strain evidence="2 3">DSM 26752</strain>
    </source>
</reference>
<organism evidence="2 3">
    <name type="scientific">Keratinibaculum paraultunense</name>
    <dbReference type="NCBI Taxonomy" id="1278232"/>
    <lineage>
        <taxon>Bacteria</taxon>
        <taxon>Bacillati</taxon>
        <taxon>Bacillota</taxon>
        <taxon>Tissierellia</taxon>
        <taxon>Tissierellales</taxon>
        <taxon>Tepidimicrobiaceae</taxon>
        <taxon>Keratinibaculum</taxon>
    </lineage>
</organism>
<protein>
    <submittedName>
        <fullName evidence="2">Uncharacterized protein DUF4330</fullName>
    </submittedName>
</protein>
<dbReference type="EMBL" id="SMAE01000001">
    <property type="protein sequence ID" value="TCS91647.1"/>
    <property type="molecule type" value="Genomic_DNA"/>
</dbReference>